<dbReference type="EMBL" id="KN275958">
    <property type="protein sequence ID" value="KGM92526.1"/>
    <property type="molecule type" value="Genomic_DNA"/>
</dbReference>
<sequence length="78" mass="8790">MGQSRDQYTYQLAGEDRVHELIVDGISKHIGGLGEMLTALDDENGSREYMCIANSISGRRQILLLDRQNLVEPLNLEE</sequence>
<gene>
    <name evidence="1" type="ORF">PADG_11354</name>
</gene>
<proteinExistence type="predicted"/>
<dbReference type="AlphaFoldDB" id="A0A0A0HWS5"/>
<dbReference type="KEGG" id="pbn:PADG_11354"/>
<keyword evidence="2" id="KW-1185">Reference proteome</keyword>
<dbReference type="Proteomes" id="UP000001628">
    <property type="component" value="Unassembled WGS sequence"/>
</dbReference>
<evidence type="ECO:0000313" key="1">
    <source>
        <dbReference type="EMBL" id="KGM92526.1"/>
    </source>
</evidence>
<dbReference type="GeneID" id="22587251"/>
<protein>
    <submittedName>
        <fullName evidence="1">Uncharacterized protein</fullName>
    </submittedName>
</protein>
<evidence type="ECO:0000313" key="2">
    <source>
        <dbReference type="Proteomes" id="UP000001628"/>
    </source>
</evidence>
<dbReference type="OrthoDB" id="10487069at2759"/>
<dbReference type="VEuPathDB" id="FungiDB:PADG_11354"/>
<name>A0A0A0HWS5_PARBD</name>
<dbReference type="HOGENOM" id="CLU_2622693_0_0_1"/>
<dbReference type="RefSeq" id="XP_010757906.1">
    <property type="nucleotide sequence ID" value="XM_010759604.1"/>
</dbReference>
<accession>A0A0A0HWS5</accession>
<organism evidence="1 2">
    <name type="scientific">Paracoccidioides brasiliensis (strain Pb18)</name>
    <dbReference type="NCBI Taxonomy" id="502780"/>
    <lineage>
        <taxon>Eukaryota</taxon>
        <taxon>Fungi</taxon>
        <taxon>Dikarya</taxon>
        <taxon>Ascomycota</taxon>
        <taxon>Pezizomycotina</taxon>
        <taxon>Eurotiomycetes</taxon>
        <taxon>Eurotiomycetidae</taxon>
        <taxon>Onygenales</taxon>
        <taxon>Ajellomycetaceae</taxon>
        <taxon>Paracoccidioides</taxon>
    </lineage>
</organism>
<reference evidence="1 2" key="1">
    <citation type="journal article" date="2011" name="PLoS Genet.">
        <title>Comparative genomic analysis of human fungal pathogens causing paracoccidioidomycosis.</title>
        <authorList>
            <person name="Desjardins C.A."/>
            <person name="Champion M.D."/>
            <person name="Holder J.W."/>
            <person name="Muszewska A."/>
            <person name="Goldberg J."/>
            <person name="Bailao A.M."/>
            <person name="Brigido M.M."/>
            <person name="Ferreira M.E."/>
            <person name="Garcia A.M."/>
            <person name="Grynberg M."/>
            <person name="Gujja S."/>
            <person name="Heiman D.I."/>
            <person name="Henn M.R."/>
            <person name="Kodira C.D."/>
            <person name="Leon-Narvaez H."/>
            <person name="Longo L.V."/>
            <person name="Ma L.J."/>
            <person name="Malavazi I."/>
            <person name="Matsuo A.L."/>
            <person name="Morais F.V."/>
            <person name="Pereira M."/>
            <person name="Rodriguez-Brito S."/>
            <person name="Sakthikumar S."/>
            <person name="Salem-Izacc S.M."/>
            <person name="Sykes S.M."/>
            <person name="Teixeira M.M."/>
            <person name="Vallejo M.C."/>
            <person name="Walter M.E."/>
            <person name="Yandava C."/>
            <person name="Young S."/>
            <person name="Zeng Q."/>
            <person name="Zucker J."/>
            <person name="Felipe M.S."/>
            <person name="Goldman G.H."/>
            <person name="Haas B.J."/>
            <person name="McEwen J.G."/>
            <person name="Nino-Vega G."/>
            <person name="Puccia R."/>
            <person name="San-Blas G."/>
            <person name="Soares C.M."/>
            <person name="Birren B.W."/>
            <person name="Cuomo C.A."/>
        </authorList>
    </citation>
    <scope>NUCLEOTIDE SEQUENCE [LARGE SCALE GENOMIC DNA]</scope>
    <source>
        <strain evidence="1 2">Pb18</strain>
    </source>
</reference>
<dbReference type="InParanoid" id="A0A0A0HWS5"/>